<gene>
    <name evidence="3" type="ORF">PR001_g1808</name>
    <name evidence="2" type="ORF">PR002_g1887</name>
</gene>
<dbReference type="Gene3D" id="1.25.40.20">
    <property type="entry name" value="Ankyrin repeat-containing domain"/>
    <property type="match status" value="3"/>
</dbReference>
<dbReference type="OrthoDB" id="128754at2759"/>
<sequence>MATPPLLVVVLLFRSKSCLSSLSHVIQSVSTFLDSSVQLPLARASKFGSLALLNRIWDCTLDLEAGSNASWSIRSLLRSERHYKQFQFTNSLVEAVKRRDLVMIRWLFDHFPKFWIVEAVVEEAVATGDMAILRYFQENDINATSSDIPDEELERFRVVCWGGQDMAKAAENFSEAGNRGVLLWLQSTEVQDLRDYDAVMRADVINGDVDLVELVERITEIPSTREFFTAASHGHTELLEWMTERFVVSAGEIIGSLVRAAEKGDLDTVRWLIERDWNDEDLDSSDSDSDDWDGFGGGYGWGGRRRERTRPTHATNVGGEACLAIHAAAVNGHLEVAKYIRTRVDAPLNKEDEKKEDKRLGNNLKALAIRLGENHNAAKVSGDTMLLAAKRGHLDVVQWLVEEFSVDPSIDLFWGDESEKGKMYTAMDLAATNGHLEVLRYLHELGKSFKVTVKRARKRSFDSLYEFFAADDKPKKLPTTTAPKCTTEAIDGAAAHGHLDIVRWLHENRTEGCSTAAMDLASRNGHLEMVQWLHHNRSERCTTEAMDGTASGGHLDVLQWLHEHRNEGCTTKAMDGAASGGHLDIVKWLHDNRSEGCTTGAMDGAATCGALDVVKWLNQNRPEGCTTSAMDEAARKGHIPVIRWLHEHRSEGCTAAAMANAASAGEFEVVLLLHKTIKVKLAEELALGMTDIQEWIHEKYPNFAREDEEE</sequence>
<dbReference type="Pfam" id="PF13637">
    <property type="entry name" value="Ank_4"/>
    <property type="match status" value="2"/>
</dbReference>
<dbReference type="Proteomes" id="UP000429607">
    <property type="component" value="Unassembled WGS sequence"/>
</dbReference>
<name>A0A6A3NL63_9STRA</name>
<evidence type="ECO:0000313" key="4">
    <source>
        <dbReference type="Proteomes" id="UP000429607"/>
    </source>
</evidence>
<proteinExistence type="predicted"/>
<evidence type="ECO:0000313" key="3">
    <source>
        <dbReference type="EMBL" id="KAE9051062.1"/>
    </source>
</evidence>
<keyword evidence="1" id="KW-0732">Signal</keyword>
<dbReference type="SMART" id="SM00248">
    <property type="entry name" value="ANK"/>
    <property type="match status" value="6"/>
</dbReference>
<dbReference type="Proteomes" id="UP000435112">
    <property type="component" value="Unassembled WGS sequence"/>
</dbReference>
<dbReference type="PANTHER" id="PTHR46586:SF3">
    <property type="entry name" value="ANKYRIN REPEAT-CONTAINING PROTEIN"/>
    <property type="match status" value="1"/>
</dbReference>
<feature type="chain" id="PRO_5036380251" evidence="1">
    <location>
        <begin position="21"/>
        <end position="710"/>
    </location>
</feature>
<accession>A0A6A3NL63</accession>
<dbReference type="EMBL" id="QXFV01000059">
    <property type="protein sequence ID" value="KAE9051062.1"/>
    <property type="molecule type" value="Genomic_DNA"/>
</dbReference>
<comment type="caution">
    <text evidence="2">The sequence shown here is derived from an EMBL/GenBank/DDBJ whole genome shotgun (WGS) entry which is preliminary data.</text>
</comment>
<dbReference type="Pfam" id="PF12796">
    <property type="entry name" value="Ank_2"/>
    <property type="match status" value="1"/>
</dbReference>
<evidence type="ECO:0000256" key="1">
    <source>
        <dbReference type="SAM" id="SignalP"/>
    </source>
</evidence>
<protein>
    <submittedName>
        <fullName evidence="2">Uncharacterized protein</fullName>
    </submittedName>
</protein>
<reference evidence="4 5" key="1">
    <citation type="submission" date="2018-09" db="EMBL/GenBank/DDBJ databases">
        <title>Genomic investigation of the strawberry pathogen Phytophthora fragariae indicates pathogenicity is determined by transcriptional variation in three key races.</title>
        <authorList>
            <person name="Adams T.M."/>
            <person name="Armitage A.D."/>
            <person name="Sobczyk M.K."/>
            <person name="Bates H.J."/>
            <person name="Dunwell J.M."/>
            <person name="Nellist C.F."/>
            <person name="Harrison R.J."/>
        </authorList>
    </citation>
    <scope>NUCLEOTIDE SEQUENCE [LARGE SCALE GENOMIC DNA]</scope>
    <source>
        <strain evidence="3 4">SCRP249</strain>
        <strain evidence="2 5">SCRP324</strain>
    </source>
</reference>
<evidence type="ECO:0000313" key="5">
    <source>
        <dbReference type="Proteomes" id="UP000435112"/>
    </source>
</evidence>
<dbReference type="InterPro" id="IPR002110">
    <property type="entry name" value="Ankyrin_rpt"/>
</dbReference>
<dbReference type="InterPro" id="IPR052050">
    <property type="entry name" value="SecEffector_AnkRepeat"/>
</dbReference>
<dbReference type="AlphaFoldDB" id="A0A6A3NL63"/>
<dbReference type="InterPro" id="IPR036770">
    <property type="entry name" value="Ankyrin_rpt-contain_sf"/>
</dbReference>
<dbReference type="EMBL" id="QXFU01000058">
    <property type="protein sequence ID" value="KAE9046083.1"/>
    <property type="molecule type" value="Genomic_DNA"/>
</dbReference>
<evidence type="ECO:0000313" key="2">
    <source>
        <dbReference type="EMBL" id="KAE9046083.1"/>
    </source>
</evidence>
<dbReference type="SUPFAM" id="SSF48403">
    <property type="entry name" value="Ankyrin repeat"/>
    <property type="match status" value="1"/>
</dbReference>
<organism evidence="2 5">
    <name type="scientific">Phytophthora rubi</name>
    <dbReference type="NCBI Taxonomy" id="129364"/>
    <lineage>
        <taxon>Eukaryota</taxon>
        <taxon>Sar</taxon>
        <taxon>Stramenopiles</taxon>
        <taxon>Oomycota</taxon>
        <taxon>Peronosporomycetes</taxon>
        <taxon>Peronosporales</taxon>
        <taxon>Peronosporaceae</taxon>
        <taxon>Phytophthora</taxon>
    </lineage>
</organism>
<feature type="signal peptide" evidence="1">
    <location>
        <begin position="1"/>
        <end position="20"/>
    </location>
</feature>
<dbReference type="PANTHER" id="PTHR46586">
    <property type="entry name" value="ANKYRIN REPEAT-CONTAINING PROTEIN"/>
    <property type="match status" value="1"/>
</dbReference>